<dbReference type="AlphaFoldDB" id="A0A9P9J690"/>
<sequence>MILLPRILRLEFLFLLSRSTNTPKNMGRMRSRNGCLTCRERHVKCDEKRPTCGQCLKQKQHRPCRWHDSSPQLKIKRYQPKRMEYPVSDEQSLPPREGDDPSVTGLSSPGGSGSIQQPDSTWCQPQDLTSPPTAISISDLSQHESPNQYPYSDASPMSVAWITPNVTLSALTRREASYLHHFSTHLARWLDCTDASRQFTLNVTALAKSSPILLYAVISYAARHLGDKNTADQFQEKSIELLIPLLSTETIGNHEAILCAIVILRVCEQLSVTVMGSDQERHLAGLSALLKTSQGRQVDPSTPTLSQAAFWVYVRQCLYNACVNQQPPNLDFDLVLIPPPLVVDGQAVDVKSETAWANTMTWICATVVHFCFRGNVLYLESSIRMQRWYELSEAVENWNRMKPSTFDPIWSGEPELGANPFPEIWFTADWHVMAFGFYHLARMLLKVYRPSPRFAVRNIQRAMPESDKSIMEHARALCGACKSSPGTVPSLITLCHSTFIWGPLMTDEREQTSLISMLEDLEASHAWPTAWIIDALREEWSRC</sequence>
<feature type="domain" description="Zn(2)-C6 fungal-type" evidence="5">
    <location>
        <begin position="34"/>
        <end position="66"/>
    </location>
</feature>
<dbReference type="SUPFAM" id="SSF57701">
    <property type="entry name" value="Zn2/Cys6 DNA-binding domain"/>
    <property type="match status" value="1"/>
</dbReference>
<feature type="chain" id="PRO_5040218108" description="Zn(2)-C6 fungal-type domain-containing protein" evidence="4">
    <location>
        <begin position="20"/>
        <end position="543"/>
    </location>
</feature>
<evidence type="ECO:0000256" key="4">
    <source>
        <dbReference type="SAM" id="SignalP"/>
    </source>
</evidence>
<reference evidence="6" key="1">
    <citation type="journal article" date="2021" name="Nat. Commun.">
        <title>Genetic determinants of endophytism in the Arabidopsis root mycobiome.</title>
        <authorList>
            <person name="Mesny F."/>
            <person name="Miyauchi S."/>
            <person name="Thiergart T."/>
            <person name="Pickel B."/>
            <person name="Atanasova L."/>
            <person name="Karlsson M."/>
            <person name="Huettel B."/>
            <person name="Barry K.W."/>
            <person name="Haridas S."/>
            <person name="Chen C."/>
            <person name="Bauer D."/>
            <person name="Andreopoulos W."/>
            <person name="Pangilinan J."/>
            <person name="LaButti K."/>
            <person name="Riley R."/>
            <person name="Lipzen A."/>
            <person name="Clum A."/>
            <person name="Drula E."/>
            <person name="Henrissat B."/>
            <person name="Kohler A."/>
            <person name="Grigoriev I.V."/>
            <person name="Martin F.M."/>
            <person name="Hacquard S."/>
        </authorList>
    </citation>
    <scope>NUCLEOTIDE SEQUENCE</scope>
    <source>
        <strain evidence="6">MPI-CAGE-AT-0021</strain>
    </source>
</reference>
<dbReference type="InterPro" id="IPR001138">
    <property type="entry name" value="Zn2Cys6_DnaBD"/>
</dbReference>
<dbReference type="Pfam" id="PF11951">
    <property type="entry name" value="Fungal_trans_2"/>
    <property type="match status" value="1"/>
</dbReference>
<dbReference type="CDD" id="cd00067">
    <property type="entry name" value="GAL4"/>
    <property type="match status" value="1"/>
</dbReference>
<keyword evidence="2" id="KW-0539">Nucleus</keyword>
<dbReference type="InterPro" id="IPR036864">
    <property type="entry name" value="Zn2-C6_fun-type_DNA-bd_sf"/>
</dbReference>
<dbReference type="PROSITE" id="PS50048">
    <property type="entry name" value="ZN2_CY6_FUNGAL_2"/>
    <property type="match status" value="1"/>
</dbReference>
<evidence type="ECO:0000256" key="1">
    <source>
        <dbReference type="ARBA" id="ARBA00004123"/>
    </source>
</evidence>
<evidence type="ECO:0000256" key="3">
    <source>
        <dbReference type="SAM" id="MobiDB-lite"/>
    </source>
</evidence>
<dbReference type="InterPro" id="IPR021858">
    <property type="entry name" value="Fun_TF"/>
</dbReference>
<dbReference type="Pfam" id="PF00172">
    <property type="entry name" value="Zn_clus"/>
    <property type="match status" value="1"/>
</dbReference>
<comment type="subcellular location">
    <subcellularLocation>
        <location evidence="1">Nucleus</location>
    </subcellularLocation>
</comment>
<evidence type="ECO:0000256" key="2">
    <source>
        <dbReference type="ARBA" id="ARBA00023242"/>
    </source>
</evidence>
<evidence type="ECO:0000313" key="7">
    <source>
        <dbReference type="Proteomes" id="UP000717696"/>
    </source>
</evidence>
<dbReference type="Proteomes" id="UP000717696">
    <property type="component" value="Unassembled WGS sequence"/>
</dbReference>
<name>A0A9P9J690_9HYPO</name>
<feature type="signal peptide" evidence="4">
    <location>
        <begin position="1"/>
        <end position="19"/>
    </location>
</feature>
<evidence type="ECO:0000313" key="6">
    <source>
        <dbReference type="EMBL" id="KAH7142948.1"/>
    </source>
</evidence>
<dbReference type="Gene3D" id="4.10.240.10">
    <property type="entry name" value="Zn(2)-C6 fungal-type DNA-binding domain"/>
    <property type="match status" value="1"/>
</dbReference>
<feature type="non-terminal residue" evidence="6">
    <location>
        <position position="1"/>
    </location>
</feature>
<proteinExistence type="predicted"/>
<gene>
    <name evidence="6" type="ORF">B0J13DRAFT_556228</name>
</gene>
<protein>
    <recommendedName>
        <fullName evidence="5">Zn(2)-C6 fungal-type domain-containing protein</fullName>
    </recommendedName>
</protein>
<keyword evidence="7" id="KW-1185">Reference proteome</keyword>
<organism evidence="6 7">
    <name type="scientific">Dactylonectria estremocensis</name>
    <dbReference type="NCBI Taxonomy" id="1079267"/>
    <lineage>
        <taxon>Eukaryota</taxon>
        <taxon>Fungi</taxon>
        <taxon>Dikarya</taxon>
        <taxon>Ascomycota</taxon>
        <taxon>Pezizomycotina</taxon>
        <taxon>Sordariomycetes</taxon>
        <taxon>Hypocreomycetidae</taxon>
        <taxon>Hypocreales</taxon>
        <taxon>Nectriaceae</taxon>
        <taxon>Dactylonectria</taxon>
    </lineage>
</organism>
<dbReference type="PANTHER" id="PTHR37534">
    <property type="entry name" value="TRANSCRIPTIONAL ACTIVATOR PROTEIN UGA3"/>
    <property type="match status" value="1"/>
</dbReference>
<dbReference type="EMBL" id="JAGMUU010000011">
    <property type="protein sequence ID" value="KAH7142948.1"/>
    <property type="molecule type" value="Genomic_DNA"/>
</dbReference>
<comment type="caution">
    <text evidence="6">The sequence shown here is derived from an EMBL/GenBank/DDBJ whole genome shotgun (WGS) entry which is preliminary data.</text>
</comment>
<feature type="region of interest" description="Disordered" evidence="3">
    <location>
        <begin position="65"/>
        <end position="128"/>
    </location>
</feature>
<dbReference type="OrthoDB" id="4525710at2759"/>
<dbReference type="GO" id="GO:0008270">
    <property type="term" value="F:zinc ion binding"/>
    <property type="evidence" value="ECO:0007669"/>
    <property type="project" value="InterPro"/>
</dbReference>
<dbReference type="GO" id="GO:0045944">
    <property type="term" value="P:positive regulation of transcription by RNA polymerase II"/>
    <property type="evidence" value="ECO:0007669"/>
    <property type="project" value="TreeGrafter"/>
</dbReference>
<evidence type="ECO:0000259" key="5">
    <source>
        <dbReference type="PROSITE" id="PS50048"/>
    </source>
</evidence>
<keyword evidence="4" id="KW-0732">Signal</keyword>
<dbReference type="PANTHER" id="PTHR37534:SF25">
    <property type="entry name" value="ZN(II)2CYS6 TRANSCRIPTION FACTOR (EUROFUNG)"/>
    <property type="match status" value="1"/>
</dbReference>
<dbReference type="SMART" id="SM00066">
    <property type="entry name" value="GAL4"/>
    <property type="match status" value="1"/>
</dbReference>
<dbReference type="GO" id="GO:0000981">
    <property type="term" value="F:DNA-binding transcription factor activity, RNA polymerase II-specific"/>
    <property type="evidence" value="ECO:0007669"/>
    <property type="project" value="InterPro"/>
</dbReference>
<dbReference type="GO" id="GO:0000976">
    <property type="term" value="F:transcription cis-regulatory region binding"/>
    <property type="evidence" value="ECO:0007669"/>
    <property type="project" value="TreeGrafter"/>
</dbReference>
<accession>A0A9P9J690</accession>
<feature type="compositionally biased region" description="Polar residues" evidence="3">
    <location>
        <begin position="115"/>
        <end position="128"/>
    </location>
</feature>
<dbReference type="PROSITE" id="PS00463">
    <property type="entry name" value="ZN2_CY6_FUNGAL_1"/>
    <property type="match status" value="1"/>
</dbReference>
<dbReference type="GO" id="GO:0005634">
    <property type="term" value="C:nucleus"/>
    <property type="evidence" value="ECO:0007669"/>
    <property type="project" value="UniProtKB-SubCell"/>
</dbReference>